<feature type="domain" description="HotDog ACOT-type" evidence="6">
    <location>
        <begin position="457"/>
        <end position="578"/>
    </location>
</feature>
<gene>
    <name evidence="7" type="ORF">BG006_008864</name>
</gene>
<dbReference type="GO" id="GO:0006637">
    <property type="term" value="P:acyl-CoA metabolic process"/>
    <property type="evidence" value="ECO:0007669"/>
    <property type="project" value="TreeGrafter"/>
</dbReference>
<dbReference type="Pfam" id="PF07910">
    <property type="entry name" value="Peptidase_C78"/>
    <property type="match status" value="1"/>
</dbReference>
<dbReference type="GO" id="GO:0005739">
    <property type="term" value="C:mitochondrion"/>
    <property type="evidence" value="ECO:0007669"/>
    <property type="project" value="TreeGrafter"/>
</dbReference>
<dbReference type="Gene3D" id="3.90.70.130">
    <property type="match status" value="1"/>
</dbReference>
<protein>
    <recommendedName>
        <fullName evidence="6">HotDog ACOT-type domain-containing protein</fullName>
    </recommendedName>
</protein>
<feature type="compositionally biased region" description="Polar residues" evidence="5">
    <location>
        <begin position="424"/>
        <end position="435"/>
    </location>
</feature>
<proteinExistence type="inferred from homology"/>
<evidence type="ECO:0000256" key="3">
    <source>
        <dbReference type="ARBA" id="ARBA00022801"/>
    </source>
</evidence>
<sequence length="812" mass="90027">MDGFINSSSVKSLSAPTSGSTQFTFLADKFPVAGTFSLIPKAQMLLEASLSQGVTKVAYLADPSVAFFQGDKTDWGWGCGYRNIQMMLSYVVQQQCQVPQSRSNSPSLNTGFTTNDPPVIPTIPQIQQQLEYSWSLGFDAVGARQLGHKVEGTKKWIGTTEAWSVLSSLGIRCSVLDFHTPTGPGGTHPAMLTTVYNYFREPSWSPLSAPSSINLPPIEIPTDGTRIVQTAKPPLYMQHQGHSKTIVGIEILESGIANLLVFDPDRWLHKAIPDLREETLCRSRVSLGGSSAKVDRGLWNAQYLLKAFRFEMHSRNSKSQYQLLGVSGLFTRSIQTKKPLFFSGSNRHARDHKIDIGTPKNISESVAADKKGSELLDTLGASKTKSAPTVISTKGSGIATAPGAKVFTVRPITSWIDKLASEHGSPTGQPSSTKDSAPKYQKRELVLKTMKDSYTEIILPFSTDKALLEEYINWGGNVRHGKIMEDLDALAGAISYKHTDDGKTDSSPLTIVTASVDRIDLLKPLGLSDLRLSGHVTYVGYSSMEVFMKMEEISSKDPKEKGDTILVARFTMVARDALTGKAAQVNPMLLQNDAEKKLFQMGEDHKARKKLAAESALTKRPPTQEERFLIHDLYLEYSKYDDPQLKQKKPDDVEWMADTKMSAIQIMQPQDRNIHDKIFGGYLMRLAYELAFCNASVFIKYRPTFLALDEISFRKPVPIGTFLALDSQIVFSEGGQHHSFQVMVKADVLDIKKGTRETTNTFWFTFRDPKETSGTPKVMPKTYAESMLYLEGKRRRMVGSQLAALNKKNLGL</sequence>
<keyword evidence="3" id="KW-0378">Hydrolase</keyword>
<dbReference type="InterPro" id="IPR012462">
    <property type="entry name" value="UFSP1/2_DUB_cat"/>
</dbReference>
<evidence type="ECO:0000259" key="6">
    <source>
        <dbReference type="PROSITE" id="PS51770"/>
    </source>
</evidence>
<name>A0A9P5SJ43_9FUNG</name>
<reference evidence="7" key="1">
    <citation type="journal article" date="2020" name="Fungal Divers.">
        <title>Resolving the Mortierellaceae phylogeny through synthesis of multi-gene phylogenetics and phylogenomics.</title>
        <authorList>
            <person name="Vandepol N."/>
            <person name="Liber J."/>
            <person name="Desiro A."/>
            <person name="Na H."/>
            <person name="Kennedy M."/>
            <person name="Barry K."/>
            <person name="Grigoriev I.V."/>
            <person name="Miller A.N."/>
            <person name="O'Donnell K."/>
            <person name="Stajich J.E."/>
            <person name="Bonito G."/>
        </authorList>
    </citation>
    <scope>NUCLEOTIDE SEQUENCE</scope>
    <source>
        <strain evidence="7">NVP1</strain>
    </source>
</reference>
<feature type="domain" description="HotDog ACOT-type" evidence="6">
    <location>
        <begin position="657"/>
        <end position="772"/>
    </location>
</feature>
<evidence type="ECO:0000256" key="5">
    <source>
        <dbReference type="SAM" id="MobiDB-lite"/>
    </source>
</evidence>
<dbReference type="CDD" id="cd03442">
    <property type="entry name" value="BFIT_BACH"/>
    <property type="match status" value="2"/>
</dbReference>
<evidence type="ECO:0000256" key="1">
    <source>
        <dbReference type="ARBA" id="ARBA00010458"/>
    </source>
</evidence>
<dbReference type="PROSITE" id="PS51770">
    <property type="entry name" value="HOTDOG_ACOT"/>
    <property type="match status" value="2"/>
</dbReference>
<evidence type="ECO:0000256" key="2">
    <source>
        <dbReference type="ARBA" id="ARBA00022737"/>
    </source>
</evidence>
<comment type="caution">
    <text evidence="7">The sequence shown here is derived from an EMBL/GenBank/DDBJ whole genome shotgun (WGS) entry which is preliminary data.</text>
</comment>
<keyword evidence="4" id="KW-0809">Transit peptide</keyword>
<organism evidence="7 8">
    <name type="scientific">Podila minutissima</name>
    <dbReference type="NCBI Taxonomy" id="64525"/>
    <lineage>
        <taxon>Eukaryota</taxon>
        <taxon>Fungi</taxon>
        <taxon>Fungi incertae sedis</taxon>
        <taxon>Mucoromycota</taxon>
        <taxon>Mortierellomycotina</taxon>
        <taxon>Mortierellomycetes</taxon>
        <taxon>Mortierellales</taxon>
        <taxon>Mortierellaceae</taxon>
        <taxon>Podila</taxon>
    </lineage>
</organism>
<keyword evidence="8" id="KW-1185">Reference proteome</keyword>
<dbReference type="PANTHER" id="PTHR12655:SF0">
    <property type="entry name" value="ACYL-COENZYME A THIOESTERASE 9, MITOCHONDRIAL"/>
    <property type="match status" value="1"/>
</dbReference>
<comment type="similarity">
    <text evidence="1">Belongs to the acyl coenzyme A hydrolase family.</text>
</comment>
<dbReference type="Gene3D" id="3.10.129.10">
    <property type="entry name" value="Hotdog Thioesterase"/>
    <property type="match status" value="2"/>
</dbReference>
<dbReference type="FunFam" id="3.10.129.10:FF:000012">
    <property type="entry name" value="Acyl-coenzyme A thioesterase 9, mitochondrial"/>
    <property type="match status" value="1"/>
</dbReference>
<dbReference type="SUPFAM" id="SSF54637">
    <property type="entry name" value="Thioesterase/thiol ester dehydrase-isomerase"/>
    <property type="match status" value="2"/>
</dbReference>
<dbReference type="InterPro" id="IPR029069">
    <property type="entry name" value="HotDog_dom_sf"/>
</dbReference>
<dbReference type="Proteomes" id="UP000696485">
    <property type="component" value="Unassembled WGS sequence"/>
</dbReference>
<feature type="region of interest" description="Disordered" evidence="5">
    <location>
        <begin position="420"/>
        <end position="440"/>
    </location>
</feature>
<dbReference type="AlphaFoldDB" id="A0A9P5SJ43"/>
<evidence type="ECO:0000313" key="8">
    <source>
        <dbReference type="Proteomes" id="UP000696485"/>
    </source>
</evidence>
<evidence type="ECO:0000313" key="7">
    <source>
        <dbReference type="EMBL" id="KAF9327893.1"/>
    </source>
</evidence>
<keyword evidence="2" id="KW-0677">Repeat</keyword>
<dbReference type="InterPro" id="IPR033120">
    <property type="entry name" value="HOTDOG_ACOT"/>
</dbReference>
<evidence type="ECO:0000256" key="4">
    <source>
        <dbReference type="ARBA" id="ARBA00022946"/>
    </source>
</evidence>
<dbReference type="EMBL" id="JAAAUY010000617">
    <property type="protein sequence ID" value="KAF9327893.1"/>
    <property type="molecule type" value="Genomic_DNA"/>
</dbReference>
<dbReference type="PANTHER" id="PTHR12655">
    <property type="entry name" value="ACYL-COA THIOESTERASE"/>
    <property type="match status" value="1"/>
</dbReference>
<accession>A0A9P5SJ43</accession>
<dbReference type="GO" id="GO:0047617">
    <property type="term" value="F:fatty acyl-CoA hydrolase activity"/>
    <property type="evidence" value="ECO:0007669"/>
    <property type="project" value="TreeGrafter"/>
</dbReference>